<evidence type="ECO:0000259" key="6">
    <source>
        <dbReference type="PROSITE" id="PS50931"/>
    </source>
</evidence>
<dbReference type="PANTHER" id="PTHR30118">
    <property type="entry name" value="HTH-TYPE TRANSCRIPTIONAL REGULATOR LEUO-RELATED"/>
    <property type="match status" value="1"/>
</dbReference>
<dbReference type="PANTHER" id="PTHR30118:SF15">
    <property type="entry name" value="TRANSCRIPTIONAL REGULATORY PROTEIN"/>
    <property type="match status" value="1"/>
</dbReference>
<organism evidence="7 8">
    <name type="scientific">Aminobacter aminovorans</name>
    <name type="common">Chelatobacter heintzii</name>
    <dbReference type="NCBI Taxonomy" id="83263"/>
    <lineage>
        <taxon>Bacteria</taxon>
        <taxon>Pseudomonadati</taxon>
        <taxon>Pseudomonadota</taxon>
        <taxon>Alphaproteobacteria</taxon>
        <taxon>Hyphomicrobiales</taxon>
        <taxon>Phyllobacteriaceae</taxon>
        <taxon>Aminobacter</taxon>
    </lineage>
</organism>
<evidence type="ECO:0000313" key="7">
    <source>
        <dbReference type="EMBL" id="SUU89458.1"/>
    </source>
</evidence>
<dbReference type="InterPro" id="IPR036388">
    <property type="entry name" value="WH-like_DNA-bd_sf"/>
</dbReference>
<feature type="domain" description="HTH lysR-type" evidence="6">
    <location>
        <begin position="10"/>
        <end position="67"/>
    </location>
</feature>
<proteinExistence type="inferred from homology"/>
<evidence type="ECO:0000313" key="8">
    <source>
        <dbReference type="Proteomes" id="UP000254701"/>
    </source>
</evidence>
<dbReference type="Pfam" id="PF03466">
    <property type="entry name" value="LysR_substrate"/>
    <property type="match status" value="1"/>
</dbReference>
<dbReference type="InterPro" id="IPR000847">
    <property type="entry name" value="LysR_HTH_N"/>
</dbReference>
<dbReference type="InterPro" id="IPR005119">
    <property type="entry name" value="LysR_subst-bd"/>
</dbReference>
<name>A0A380WL07_AMIAI</name>
<keyword evidence="5" id="KW-0804">Transcription</keyword>
<dbReference type="GO" id="GO:0003700">
    <property type="term" value="F:DNA-binding transcription factor activity"/>
    <property type="evidence" value="ECO:0007669"/>
    <property type="project" value="InterPro"/>
</dbReference>
<dbReference type="Pfam" id="PF00126">
    <property type="entry name" value="HTH_1"/>
    <property type="match status" value="1"/>
</dbReference>
<evidence type="ECO:0000256" key="2">
    <source>
        <dbReference type="ARBA" id="ARBA00022458"/>
    </source>
</evidence>
<evidence type="ECO:0000256" key="5">
    <source>
        <dbReference type="ARBA" id="ARBA00023163"/>
    </source>
</evidence>
<gene>
    <name evidence="7" type="primary">nodD2_1</name>
    <name evidence="7" type="ORF">NCTC10684_02699</name>
</gene>
<reference evidence="7 8" key="1">
    <citation type="submission" date="2018-06" db="EMBL/GenBank/DDBJ databases">
        <authorList>
            <consortium name="Pathogen Informatics"/>
            <person name="Doyle S."/>
        </authorList>
    </citation>
    <scope>NUCLEOTIDE SEQUENCE [LARGE SCALE GENOMIC DNA]</scope>
    <source>
        <strain evidence="7 8">NCTC10684</strain>
    </source>
</reference>
<keyword evidence="4" id="KW-0238">DNA-binding</keyword>
<keyword evidence="3" id="KW-0805">Transcription regulation</keyword>
<evidence type="ECO:0000256" key="3">
    <source>
        <dbReference type="ARBA" id="ARBA00023015"/>
    </source>
</evidence>
<dbReference type="SUPFAM" id="SSF46785">
    <property type="entry name" value="Winged helix' DNA-binding domain"/>
    <property type="match status" value="1"/>
</dbReference>
<dbReference type="InterPro" id="IPR036390">
    <property type="entry name" value="WH_DNA-bd_sf"/>
</dbReference>
<protein>
    <submittedName>
        <fullName evidence="7">Nodulation protein D 2</fullName>
    </submittedName>
</protein>
<dbReference type="AlphaFoldDB" id="A0A380WL07"/>
<evidence type="ECO:0000256" key="1">
    <source>
        <dbReference type="ARBA" id="ARBA00009437"/>
    </source>
</evidence>
<dbReference type="GO" id="GO:0003677">
    <property type="term" value="F:DNA binding"/>
    <property type="evidence" value="ECO:0007669"/>
    <property type="project" value="UniProtKB-KW"/>
</dbReference>
<keyword evidence="2" id="KW-0536">Nodulation</keyword>
<dbReference type="SUPFAM" id="SSF53850">
    <property type="entry name" value="Periplasmic binding protein-like II"/>
    <property type="match status" value="1"/>
</dbReference>
<dbReference type="Gene3D" id="3.40.190.10">
    <property type="entry name" value="Periplasmic binding protein-like II"/>
    <property type="match status" value="2"/>
</dbReference>
<comment type="similarity">
    <text evidence="1">Belongs to the LysR transcriptional regulatory family.</text>
</comment>
<dbReference type="Gene3D" id="1.10.10.10">
    <property type="entry name" value="Winged helix-like DNA-binding domain superfamily/Winged helix DNA-binding domain"/>
    <property type="match status" value="1"/>
</dbReference>
<accession>A0A380WL07</accession>
<dbReference type="PRINTS" id="PR00039">
    <property type="entry name" value="HTHLYSR"/>
</dbReference>
<dbReference type="EMBL" id="UFSM01000001">
    <property type="protein sequence ID" value="SUU89458.1"/>
    <property type="molecule type" value="Genomic_DNA"/>
</dbReference>
<evidence type="ECO:0000256" key="4">
    <source>
        <dbReference type="ARBA" id="ARBA00023125"/>
    </source>
</evidence>
<sequence>MHSMNNLAGIDLNLLVVLDALLAERHVSRAAIRLNKSQPAVSHALGRLRHLLDDPLLVRHGGALQPTMRALEIAPRLAEALERMHDLLAPSGFDPATARRSFRLAMSDYGATVVLPRLLPLLRRRAPGINLQVSQAGREAMAAQVMDGEVDIAIGVFHALDKAVRRQRLFEEDYACLADASLLGKAAGMDIAAYLQRPHALVALRADVESEIDVALAAAGHKRRIALVLPHWGVAPGLIAGTDLVLTIARRLHPAVPAASGLAAFEPPFAIPSFAFQQIWHRRRDGDAAHQWLRETIAGLFESRQRLP</sequence>
<dbReference type="PROSITE" id="PS50931">
    <property type="entry name" value="HTH_LYSR"/>
    <property type="match status" value="1"/>
</dbReference>
<dbReference type="InterPro" id="IPR050389">
    <property type="entry name" value="LysR-type_TF"/>
</dbReference>
<dbReference type="Proteomes" id="UP000254701">
    <property type="component" value="Unassembled WGS sequence"/>
</dbReference>